<evidence type="ECO:0000256" key="2">
    <source>
        <dbReference type="ARBA" id="ARBA00004123"/>
    </source>
</evidence>
<dbReference type="InterPro" id="IPR041070">
    <property type="entry name" value="JHD"/>
</dbReference>
<feature type="region of interest" description="Disordered" evidence="15">
    <location>
        <begin position="296"/>
        <end position="317"/>
    </location>
</feature>
<keyword evidence="8" id="KW-0560">Oxidoreductase</keyword>
<organism evidence="17 18">
    <name type="scientific">Rhodotorula mucilaginosa</name>
    <name type="common">Yeast</name>
    <name type="synonym">Rhodotorula rubra</name>
    <dbReference type="NCBI Taxonomy" id="5537"/>
    <lineage>
        <taxon>Eukaryota</taxon>
        <taxon>Fungi</taxon>
        <taxon>Dikarya</taxon>
        <taxon>Basidiomycota</taxon>
        <taxon>Pucciniomycotina</taxon>
        <taxon>Microbotryomycetes</taxon>
        <taxon>Sporidiobolales</taxon>
        <taxon>Sporidiobolaceae</taxon>
        <taxon>Rhodotorula</taxon>
    </lineage>
</organism>
<evidence type="ECO:0000256" key="4">
    <source>
        <dbReference type="ARBA" id="ARBA00013246"/>
    </source>
</evidence>
<gene>
    <name evidence="17" type="primary">JHD1</name>
    <name evidence="17" type="ORF">C6P46_001133</name>
</gene>
<evidence type="ECO:0000256" key="7">
    <source>
        <dbReference type="ARBA" id="ARBA00022964"/>
    </source>
</evidence>
<comment type="similarity">
    <text evidence="3">Belongs to the JHDM1 histone demethylase family.</text>
</comment>
<dbReference type="Proteomes" id="UP000777482">
    <property type="component" value="Unassembled WGS sequence"/>
</dbReference>
<comment type="catalytic activity">
    <reaction evidence="14">
        <text>N(6),N(6)-dimethyl-L-lysyl(36)-[histone H3] + 2 2-oxoglutarate + 2 O2 = L-lysyl(36)-[histone H3] + 2 formaldehyde + 2 succinate + 2 CO2</text>
        <dbReference type="Rhea" id="RHEA:42032"/>
        <dbReference type="Rhea" id="RHEA-COMP:9785"/>
        <dbReference type="Rhea" id="RHEA-COMP:9787"/>
        <dbReference type="ChEBI" id="CHEBI:15379"/>
        <dbReference type="ChEBI" id="CHEBI:16526"/>
        <dbReference type="ChEBI" id="CHEBI:16810"/>
        <dbReference type="ChEBI" id="CHEBI:16842"/>
        <dbReference type="ChEBI" id="CHEBI:29969"/>
        <dbReference type="ChEBI" id="CHEBI:30031"/>
        <dbReference type="ChEBI" id="CHEBI:61976"/>
        <dbReference type="EC" id="1.14.11.27"/>
    </reaction>
</comment>
<keyword evidence="18" id="KW-1185">Reference proteome</keyword>
<feature type="compositionally biased region" description="Pro residues" evidence="15">
    <location>
        <begin position="939"/>
        <end position="952"/>
    </location>
</feature>
<feature type="compositionally biased region" description="Polar residues" evidence="15">
    <location>
        <begin position="867"/>
        <end position="881"/>
    </location>
</feature>
<keyword evidence="6" id="KW-0156">Chromatin regulator</keyword>
<evidence type="ECO:0000256" key="14">
    <source>
        <dbReference type="ARBA" id="ARBA00047915"/>
    </source>
</evidence>
<dbReference type="InterPro" id="IPR003347">
    <property type="entry name" value="JmjC_dom"/>
</dbReference>
<evidence type="ECO:0000256" key="1">
    <source>
        <dbReference type="ARBA" id="ARBA00001954"/>
    </source>
</evidence>
<feature type="compositionally biased region" description="Gly residues" evidence="15">
    <location>
        <begin position="304"/>
        <end position="317"/>
    </location>
</feature>
<dbReference type="Pfam" id="PF17811">
    <property type="entry name" value="JHD"/>
    <property type="match status" value="1"/>
</dbReference>
<comment type="subcellular location">
    <subcellularLocation>
        <location evidence="2">Nucleus</location>
    </subcellularLocation>
</comment>
<dbReference type="GO" id="GO:0005634">
    <property type="term" value="C:nucleus"/>
    <property type="evidence" value="ECO:0007669"/>
    <property type="project" value="UniProtKB-SubCell"/>
</dbReference>
<evidence type="ECO:0000256" key="5">
    <source>
        <dbReference type="ARBA" id="ARBA00022723"/>
    </source>
</evidence>
<dbReference type="EC" id="1.14.11.27" evidence="4"/>
<sequence length="1140" mass="121757">MAGTNTPSTGRTTAASKRAAAAATNNTGSSNGRPRRAAGDASPYASTSAGPSSSPSKGKGKGKGKAASTSTPKGKGGKGKTPATVPSREEDEGDRAETQTGSAKGDAEPPLEAGPAEHTRCEHNDPSFFPEPANIMPLDKKDSKEGVPSTTTTTTTVPAPSIEPQEQDGPDSRSKATVSAPLSGLAPPAPAPTDSSSSSPSTSLSASAPLTNATNGDGGRRKSVRSTRSKVDYANLNQHLPASVDRWISTIDARTQSGQIVSGFAAAATTGLGWRRFENGHELEKMGDEWIYGSSSSARTSAGEGSGGGVGAQVSGGGEGMMEPFVVESPEGLGMEMPKAGISVRVVADLVGPDTPLEVIDCASQSSLSNWTLGQWADYYDDPQRDKVRNVISLEVSDSKLGKMITAPNLVRKLDWVDTIWPEDMKVPGEYPRVQKYCLMSVERCWTDWHVDFAGSSVFYHVLRGGKTFFFIRPTPANLKAYEEWSGSSERQESTWLGDSCDRVYRMDLKEGNTAFIPTGWIHAVYTPADSLVIGGNFLHSLNIPTQLRVYEIELATKVPRKFRYPHFVKLLWLVARHYHTLLASPTLLDTPREARPAELRSPRILQGLKQLSSFLIQQTTRFARGAQVSAERKRIARENVPWSKVPDPVSLSREFRKVVLRALGEDLDPECFLPHVAAVPADEDDKHSLKRKASEALEGHSDAQAALSAKVKRTASSASTQPIAFVPYQVGMNGDGEIIGRHTVPVVSVTRMEERLDPGSLAAPSPRNGPAVLAEVKESRSTQSVVRRWVSDPTDPTGRGGPVVETRTVVTIVERVKFPHPQAAAQRIQQQQPYARYETTAGTAYEQASGIGPPAPPSITAVPGSLASSVSRPHRSQNAEPYQPYGWPYQYDLSAPPSSSSQPSNGTTPQQQQAHAPQYPPPPLQHFAPQEQQQQPAPAYPPAPSAKPDPQPGTNHNAMLSLPPLPSAKPSSFAPHLPPRVSAEALGPPKGFLSVMPRPPAEPKRSSFGPPLAELIAASRKEASMPPLPAEPKRSSFGPTLAELLAADHNRTAMPPPPIPRRSSSSSHEMPPQAVSYQQQQESPAAPAAYDARMAEHFGYAVSPTTTTGAGQYLPPLPQPPQRVQNGYGGGGGGGGTRM</sequence>
<feature type="region of interest" description="Disordered" evidence="15">
    <location>
        <begin position="1104"/>
        <end position="1140"/>
    </location>
</feature>
<proteinExistence type="inferred from homology"/>
<keyword evidence="9" id="KW-0408">Iron</keyword>
<evidence type="ECO:0000256" key="11">
    <source>
        <dbReference type="ARBA" id="ARBA00023163"/>
    </source>
</evidence>
<feature type="compositionally biased region" description="Low complexity" evidence="15">
    <location>
        <begin position="897"/>
        <end position="918"/>
    </location>
</feature>
<feature type="compositionally biased region" description="Low complexity" evidence="15">
    <location>
        <begin position="41"/>
        <end position="57"/>
    </location>
</feature>
<evidence type="ECO:0000256" key="6">
    <source>
        <dbReference type="ARBA" id="ARBA00022853"/>
    </source>
</evidence>
<evidence type="ECO:0000256" key="13">
    <source>
        <dbReference type="ARBA" id="ARBA00031083"/>
    </source>
</evidence>
<evidence type="ECO:0000259" key="16">
    <source>
        <dbReference type="PROSITE" id="PS51184"/>
    </source>
</evidence>
<dbReference type="PANTHER" id="PTHR23123">
    <property type="entry name" value="PHD/F-BOX CONTAINING PROTEIN"/>
    <property type="match status" value="1"/>
</dbReference>
<evidence type="ECO:0000256" key="15">
    <source>
        <dbReference type="SAM" id="MobiDB-lite"/>
    </source>
</evidence>
<evidence type="ECO:0000313" key="17">
    <source>
        <dbReference type="EMBL" id="KAG0655141.1"/>
    </source>
</evidence>
<feature type="compositionally biased region" description="Low complexity" evidence="15">
    <location>
        <begin position="8"/>
        <end position="32"/>
    </location>
</feature>
<keyword evidence="5" id="KW-0479">Metal-binding</keyword>
<evidence type="ECO:0000256" key="3">
    <source>
        <dbReference type="ARBA" id="ARBA00008037"/>
    </source>
</evidence>
<comment type="caution">
    <text evidence="17">The sequence shown here is derived from an EMBL/GenBank/DDBJ whole genome shotgun (WGS) entry which is preliminary data.</text>
</comment>
<feature type="compositionally biased region" description="Low complexity" evidence="15">
    <location>
        <begin position="179"/>
        <end position="214"/>
    </location>
</feature>
<dbReference type="AlphaFoldDB" id="A0A9P6VU77"/>
<feature type="compositionally biased region" description="Low complexity" evidence="15">
    <location>
        <begin position="926"/>
        <end position="938"/>
    </location>
</feature>
<evidence type="ECO:0000313" key="18">
    <source>
        <dbReference type="Proteomes" id="UP000777482"/>
    </source>
</evidence>
<feature type="region of interest" description="Disordered" evidence="15">
    <location>
        <begin position="1049"/>
        <end position="1090"/>
    </location>
</feature>
<feature type="domain" description="JmjC" evidence="16">
    <location>
        <begin position="396"/>
        <end position="555"/>
    </location>
</feature>
<dbReference type="SUPFAM" id="SSF51197">
    <property type="entry name" value="Clavaminate synthase-like"/>
    <property type="match status" value="1"/>
</dbReference>
<comment type="cofactor">
    <cofactor evidence="1">
        <name>Fe(2+)</name>
        <dbReference type="ChEBI" id="CHEBI:29033"/>
    </cofactor>
</comment>
<feature type="compositionally biased region" description="Low complexity" evidence="15">
    <location>
        <begin position="959"/>
        <end position="976"/>
    </location>
</feature>
<feature type="compositionally biased region" description="Gly residues" evidence="15">
    <location>
        <begin position="1128"/>
        <end position="1140"/>
    </location>
</feature>
<dbReference type="SMART" id="SM00558">
    <property type="entry name" value="JmjC"/>
    <property type="match status" value="1"/>
</dbReference>
<keyword evidence="7" id="KW-0223">Dioxygenase</keyword>
<dbReference type="Gene3D" id="2.60.120.650">
    <property type="entry name" value="Cupin"/>
    <property type="match status" value="1"/>
</dbReference>
<accession>A0A9P6VU77</accession>
<name>A0A9P6VU77_RHOMI</name>
<dbReference type="InterPro" id="IPR050690">
    <property type="entry name" value="JHDM1_Histone_Demethylase"/>
</dbReference>
<dbReference type="GO" id="GO:0140680">
    <property type="term" value="F:histone H3K36me/H3K36me2 demethylase activity"/>
    <property type="evidence" value="ECO:0007669"/>
    <property type="project" value="UniProtKB-EC"/>
</dbReference>
<dbReference type="GO" id="GO:0046872">
    <property type="term" value="F:metal ion binding"/>
    <property type="evidence" value="ECO:0007669"/>
    <property type="project" value="UniProtKB-KW"/>
</dbReference>
<keyword evidence="12" id="KW-0539">Nucleus</keyword>
<dbReference type="OrthoDB" id="5876800at2759"/>
<dbReference type="EMBL" id="PUHQ01000128">
    <property type="protein sequence ID" value="KAG0655141.1"/>
    <property type="molecule type" value="Genomic_DNA"/>
</dbReference>
<evidence type="ECO:0000256" key="9">
    <source>
        <dbReference type="ARBA" id="ARBA00023004"/>
    </source>
</evidence>
<reference evidence="17 18" key="1">
    <citation type="submission" date="2020-11" db="EMBL/GenBank/DDBJ databases">
        <title>Kefir isolates.</title>
        <authorList>
            <person name="Marcisauskas S."/>
            <person name="Kim Y."/>
            <person name="Blasche S."/>
        </authorList>
    </citation>
    <scope>NUCLEOTIDE SEQUENCE [LARGE SCALE GENOMIC DNA]</scope>
    <source>
        <strain evidence="17 18">KR</strain>
    </source>
</reference>
<evidence type="ECO:0000256" key="8">
    <source>
        <dbReference type="ARBA" id="ARBA00023002"/>
    </source>
</evidence>
<evidence type="ECO:0000256" key="10">
    <source>
        <dbReference type="ARBA" id="ARBA00023015"/>
    </source>
</evidence>
<evidence type="ECO:0000256" key="12">
    <source>
        <dbReference type="ARBA" id="ARBA00023242"/>
    </source>
</evidence>
<keyword evidence="10" id="KW-0805">Transcription regulation</keyword>
<dbReference type="PROSITE" id="PS51184">
    <property type="entry name" value="JMJC"/>
    <property type="match status" value="1"/>
</dbReference>
<protein>
    <recommendedName>
        <fullName evidence="4">[histone H3]-dimethyl-L-lysine(36) demethylase</fullName>
        <ecNumber evidence="4">1.14.11.27</ecNumber>
    </recommendedName>
    <alternativeName>
        <fullName evidence="13">[Histone-H3]-lysine-36 demethylase 1</fullName>
    </alternativeName>
</protein>
<feature type="compositionally biased region" description="Basic and acidic residues" evidence="15">
    <location>
        <begin position="115"/>
        <end position="125"/>
    </location>
</feature>
<feature type="region of interest" description="Disordered" evidence="15">
    <location>
        <begin position="847"/>
        <end position="1037"/>
    </location>
</feature>
<feature type="compositionally biased region" description="Low complexity" evidence="15">
    <location>
        <begin position="1077"/>
        <end position="1090"/>
    </location>
</feature>
<keyword evidence="11" id="KW-0804">Transcription</keyword>
<dbReference type="Pfam" id="PF02373">
    <property type="entry name" value="JmjC"/>
    <property type="match status" value="1"/>
</dbReference>
<feature type="region of interest" description="Disordered" evidence="15">
    <location>
        <begin position="1"/>
        <end position="230"/>
    </location>
</feature>